<gene>
    <name evidence="2" type="ORF">AVEN_253506_1</name>
</gene>
<name>A0A4Y2BUA3_ARAVE</name>
<evidence type="ECO:0000313" key="3">
    <source>
        <dbReference type="Proteomes" id="UP000499080"/>
    </source>
</evidence>
<dbReference type="Proteomes" id="UP000499080">
    <property type="component" value="Unassembled WGS sequence"/>
</dbReference>
<feature type="chain" id="PRO_5021508384" description="Secreted protein" evidence="1">
    <location>
        <begin position="28"/>
        <end position="135"/>
    </location>
</feature>
<proteinExistence type="predicted"/>
<sequence length="135" mass="15219">MTRYTHSPSLKARLVALVLARWQACRGTVQDGGNAGEEFLCVGICEVFFGYERSACIPTQIRKSCTWSSVVCTRNLNWRFDNYSSFHWASWSHRTLGKLKVDLRHRLAGGMTNPSCLQPDCLKGLQHSVRLGKEG</sequence>
<evidence type="ECO:0008006" key="4">
    <source>
        <dbReference type="Google" id="ProtNLM"/>
    </source>
</evidence>
<reference evidence="2 3" key="1">
    <citation type="journal article" date="2019" name="Sci. Rep.">
        <title>Orb-weaving spider Araneus ventricosus genome elucidates the spidroin gene catalogue.</title>
        <authorList>
            <person name="Kono N."/>
            <person name="Nakamura H."/>
            <person name="Ohtoshi R."/>
            <person name="Moran D.A.P."/>
            <person name="Shinohara A."/>
            <person name="Yoshida Y."/>
            <person name="Fujiwara M."/>
            <person name="Mori M."/>
            <person name="Tomita M."/>
            <person name="Arakawa K."/>
        </authorList>
    </citation>
    <scope>NUCLEOTIDE SEQUENCE [LARGE SCALE GENOMIC DNA]</scope>
</reference>
<evidence type="ECO:0000256" key="1">
    <source>
        <dbReference type="SAM" id="SignalP"/>
    </source>
</evidence>
<comment type="caution">
    <text evidence="2">The sequence shown here is derived from an EMBL/GenBank/DDBJ whole genome shotgun (WGS) entry which is preliminary data.</text>
</comment>
<accession>A0A4Y2BUA3</accession>
<dbReference type="AlphaFoldDB" id="A0A4Y2BUA3"/>
<keyword evidence="1" id="KW-0732">Signal</keyword>
<protein>
    <recommendedName>
        <fullName evidence="4">Secreted protein</fullName>
    </recommendedName>
</protein>
<evidence type="ECO:0000313" key="2">
    <source>
        <dbReference type="EMBL" id="GBL95167.1"/>
    </source>
</evidence>
<organism evidence="2 3">
    <name type="scientific">Araneus ventricosus</name>
    <name type="common">Orbweaver spider</name>
    <name type="synonym">Epeira ventricosa</name>
    <dbReference type="NCBI Taxonomy" id="182803"/>
    <lineage>
        <taxon>Eukaryota</taxon>
        <taxon>Metazoa</taxon>
        <taxon>Ecdysozoa</taxon>
        <taxon>Arthropoda</taxon>
        <taxon>Chelicerata</taxon>
        <taxon>Arachnida</taxon>
        <taxon>Araneae</taxon>
        <taxon>Araneomorphae</taxon>
        <taxon>Entelegynae</taxon>
        <taxon>Araneoidea</taxon>
        <taxon>Araneidae</taxon>
        <taxon>Araneus</taxon>
    </lineage>
</organism>
<dbReference type="EMBL" id="BGPR01000109">
    <property type="protein sequence ID" value="GBL95167.1"/>
    <property type="molecule type" value="Genomic_DNA"/>
</dbReference>
<feature type="signal peptide" evidence="1">
    <location>
        <begin position="1"/>
        <end position="27"/>
    </location>
</feature>
<keyword evidence="3" id="KW-1185">Reference proteome</keyword>